<protein>
    <submittedName>
        <fullName evidence="1">Uncharacterized protein</fullName>
    </submittedName>
</protein>
<sequence>MSVAPTSANISIDDRNAYRTTKVFIFRFEDDATGADRDAKTFSGCMRDVFGIEDVEALIIEKTSKQPGLQVNRRIAENLDRLGLARSLLMIVYIGHAIVDSQMMEWSWVDRYLSSTEDSMQNIDILAVLDCCYAASAVRAGGNRAVQVLASCDRHSTVRLRESGVTFIQRFRAAAYALRNAGNLLVSVESIFGELQRSKPPKAPDAVHRIIGSARLYRYLPAAKLTCLFKLSLAGEPSDVLIEILMPFRRSSRSLLKMLTSLAPWCSSVVLPGRFARLRSTLDCVFIAAVKGASLVPGKIDGQAHDALQMGPETRSFGDPLENRSVC</sequence>
<dbReference type="Proteomes" id="UP001433508">
    <property type="component" value="Unassembled WGS sequence"/>
</dbReference>
<evidence type="ECO:0000313" key="1">
    <source>
        <dbReference type="EMBL" id="KAK9235960.1"/>
    </source>
</evidence>
<reference evidence="2" key="1">
    <citation type="journal article" date="2024" name="Front. Bioeng. Biotechnol.">
        <title>Genome-scale model development and genomic sequencing of the oleaginous clade Lipomyces.</title>
        <authorList>
            <person name="Czajka J.J."/>
            <person name="Han Y."/>
            <person name="Kim J."/>
            <person name="Mondo S.J."/>
            <person name="Hofstad B.A."/>
            <person name="Robles A."/>
            <person name="Haridas S."/>
            <person name="Riley R."/>
            <person name="LaButti K."/>
            <person name="Pangilinan J."/>
            <person name="Andreopoulos W."/>
            <person name="Lipzen A."/>
            <person name="Yan J."/>
            <person name="Wang M."/>
            <person name="Ng V."/>
            <person name="Grigoriev I.V."/>
            <person name="Spatafora J.W."/>
            <person name="Magnuson J.K."/>
            <person name="Baker S.E."/>
            <person name="Pomraning K.R."/>
        </authorList>
    </citation>
    <scope>NUCLEOTIDE SEQUENCE [LARGE SCALE GENOMIC DNA]</scope>
    <source>
        <strain evidence="2">CBS 7786</strain>
    </source>
</reference>
<accession>A0ACC3SWJ7</accession>
<dbReference type="EMBL" id="MU971399">
    <property type="protein sequence ID" value="KAK9235960.1"/>
    <property type="molecule type" value="Genomic_DNA"/>
</dbReference>
<organism evidence="1 2">
    <name type="scientific">Lipomyces kononenkoae</name>
    <name type="common">Yeast</name>
    <dbReference type="NCBI Taxonomy" id="34357"/>
    <lineage>
        <taxon>Eukaryota</taxon>
        <taxon>Fungi</taxon>
        <taxon>Dikarya</taxon>
        <taxon>Ascomycota</taxon>
        <taxon>Saccharomycotina</taxon>
        <taxon>Lipomycetes</taxon>
        <taxon>Lipomycetales</taxon>
        <taxon>Lipomycetaceae</taxon>
        <taxon>Lipomyces</taxon>
    </lineage>
</organism>
<name>A0ACC3SWJ7_LIPKO</name>
<gene>
    <name evidence="1" type="ORF">V1525DRAFT_427431</name>
</gene>
<keyword evidence="2" id="KW-1185">Reference proteome</keyword>
<comment type="caution">
    <text evidence="1">The sequence shown here is derived from an EMBL/GenBank/DDBJ whole genome shotgun (WGS) entry which is preliminary data.</text>
</comment>
<evidence type="ECO:0000313" key="2">
    <source>
        <dbReference type="Proteomes" id="UP001433508"/>
    </source>
</evidence>
<proteinExistence type="predicted"/>